<dbReference type="EMBL" id="OZ034821">
    <property type="protein sequence ID" value="CAL1408903.1"/>
    <property type="molecule type" value="Genomic_DNA"/>
</dbReference>
<evidence type="ECO:0000256" key="1">
    <source>
        <dbReference type="SAM" id="MobiDB-lite"/>
    </source>
</evidence>
<keyword evidence="3" id="KW-1185">Reference proteome</keyword>
<organism evidence="2 3">
    <name type="scientific">Linum trigynum</name>
    <dbReference type="NCBI Taxonomy" id="586398"/>
    <lineage>
        <taxon>Eukaryota</taxon>
        <taxon>Viridiplantae</taxon>
        <taxon>Streptophyta</taxon>
        <taxon>Embryophyta</taxon>
        <taxon>Tracheophyta</taxon>
        <taxon>Spermatophyta</taxon>
        <taxon>Magnoliopsida</taxon>
        <taxon>eudicotyledons</taxon>
        <taxon>Gunneridae</taxon>
        <taxon>Pentapetalae</taxon>
        <taxon>rosids</taxon>
        <taxon>fabids</taxon>
        <taxon>Malpighiales</taxon>
        <taxon>Linaceae</taxon>
        <taxon>Linum</taxon>
    </lineage>
</organism>
<sequence length="174" mass="19795">MHNERRSNGIMRLRARESRYRFKPSWRRWIGRPEEEEQGEWRLAAESTTDMSGQRSRESRRGAAGNGVEEAEPEQGERGVALSDWESGLEMEKRSRGAGLAGEEEESHRRSSQRGREESHCRCVAARGEEERKRGVARRLGFVNLCDLRFPIRVGRELGKWAGPGEWGSGLGDG</sequence>
<proteinExistence type="predicted"/>
<name>A0AAV2GDW5_9ROSI</name>
<accession>A0AAV2GDW5</accession>
<dbReference type="Proteomes" id="UP001497516">
    <property type="component" value="Chromosome 8"/>
</dbReference>
<reference evidence="2 3" key="1">
    <citation type="submission" date="2024-04" db="EMBL/GenBank/DDBJ databases">
        <authorList>
            <person name="Fracassetti M."/>
        </authorList>
    </citation>
    <scope>NUCLEOTIDE SEQUENCE [LARGE SCALE GENOMIC DNA]</scope>
</reference>
<dbReference type="AlphaFoldDB" id="A0AAV2GDW5"/>
<evidence type="ECO:0000313" key="2">
    <source>
        <dbReference type="EMBL" id="CAL1408903.1"/>
    </source>
</evidence>
<evidence type="ECO:0000313" key="3">
    <source>
        <dbReference type="Proteomes" id="UP001497516"/>
    </source>
</evidence>
<feature type="region of interest" description="Disordered" evidence="1">
    <location>
        <begin position="34"/>
        <end position="120"/>
    </location>
</feature>
<feature type="compositionally biased region" description="Basic and acidic residues" evidence="1">
    <location>
        <begin position="106"/>
        <end position="120"/>
    </location>
</feature>
<gene>
    <name evidence="2" type="ORF">LTRI10_LOCUS48457</name>
</gene>
<protein>
    <submittedName>
        <fullName evidence="2">Uncharacterized protein</fullName>
    </submittedName>
</protein>